<organism evidence="3 4">
    <name type="scientific">Pleurodeles waltl</name>
    <name type="common">Iberian ribbed newt</name>
    <dbReference type="NCBI Taxonomy" id="8319"/>
    <lineage>
        <taxon>Eukaryota</taxon>
        <taxon>Metazoa</taxon>
        <taxon>Chordata</taxon>
        <taxon>Craniata</taxon>
        <taxon>Vertebrata</taxon>
        <taxon>Euteleostomi</taxon>
        <taxon>Amphibia</taxon>
        <taxon>Batrachia</taxon>
        <taxon>Caudata</taxon>
        <taxon>Salamandroidea</taxon>
        <taxon>Salamandridae</taxon>
        <taxon>Pleurodelinae</taxon>
        <taxon>Pleurodeles</taxon>
    </lineage>
</organism>
<protein>
    <submittedName>
        <fullName evidence="3">Uncharacterized protein</fullName>
    </submittedName>
</protein>
<sequence>MAGSHPHKKDASIRDLLTKKPGKRTDQSEEVTQLGQSSMTSDATKTTDDTEPVTHTFLEPLFGALCADIATLEQYFTKDIKGLTKNVNELGDRVDSLERIGETQGEELDAHRCEILELQDRNAELRYQVEDLEHQSRRADIRIKGVPLQAAGGNLERADFSTISHRTSHHK</sequence>
<feature type="coiled-coil region" evidence="1">
    <location>
        <begin position="80"/>
        <end position="135"/>
    </location>
</feature>
<gene>
    <name evidence="3" type="ORF">NDU88_000756</name>
</gene>
<feature type="compositionally biased region" description="Polar residues" evidence="2">
    <location>
        <begin position="30"/>
        <end position="44"/>
    </location>
</feature>
<dbReference type="Proteomes" id="UP001066276">
    <property type="component" value="Chromosome 6"/>
</dbReference>
<feature type="region of interest" description="Disordered" evidence="2">
    <location>
        <begin position="1"/>
        <end position="50"/>
    </location>
</feature>
<accession>A0AAV7Q423</accession>
<keyword evidence="4" id="KW-1185">Reference proteome</keyword>
<keyword evidence="1" id="KW-0175">Coiled coil</keyword>
<evidence type="ECO:0000256" key="2">
    <source>
        <dbReference type="SAM" id="MobiDB-lite"/>
    </source>
</evidence>
<comment type="caution">
    <text evidence="3">The sequence shown here is derived from an EMBL/GenBank/DDBJ whole genome shotgun (WGS) entry which is preliminary data.</text>
</comment>
<feature type="compositionally biased region" description="Basic and acidic residues" evidence="2">
    <location>
        <begin position="9"/>
        <end position="27"/>
    </location>
</feature>
<evidence type="ECO:0000313" key="3">
    <source>
        <dbReference type="EMBL" id="KAJ1134304.1"/>
    </source>
</evidence>
<evidence type="ECO:0000256" key="1">
    <source>
        <dbReference type="SAM" id="Coils"/>
    </source>
</evidence>
<evidence type="ECO:0000313" key="4">
    <source>
        <dbReference type="Proteomes" id="UP001066276"/>
    </source>
</evidence>
<dbReference type="EMBL" id="JANPWB010000010">
    <property type="protein sequence ID" value="KAJ1134304.1"/>
    <property type="molecule type" value="Genomic_DNA"/>
</dbReference>
<name>A0AAV7Q423_PLEWA</name>
<dbReference type="AlphaFoldDB" id="A0AAV7Q423"/>
<proteinExistence type="predicted"/>
<reference evidence="3" key="1">
    <citation type="journal article" date="2022" name="bioRxiv">
        <title>Sequencing and chromosome-scale assembly of the giantPleurodeles waltlgenome.</title>
        <authorList>
            <person name="Brown T."/>
            <person name="Elewa A."/>
            <person name="Iarovenko S."/>
            <person name="Subramanian E."/>
            <person name="Araus A.J."/>
            <person name="Petzold A."/>
            <person name="Susuki M."/>
            <person name="Suzuki K.-i.T."/>
            <person name="Hayashi T."/>
            <person name="Toyoda A."/>
            <person name="Oliveira C."/>
            <person name="Osipova E."/>
            <person name="Leigh N.D."/>
            <person name="Simon A."/>
            <person name="Yun M.H."/>
        </authorList>
    </citation>
    <scope>NUCLEOTIDE SEQUENCE</scope>
    <source>
        <strain evidence="3">20211129_DDA</strain>
        <tissue evidence="3">Liver</tissue>
    </source>
</reference>